<dbReference type="InterPro" id="IPR029063">
    <property type="entry name" value="SAM-dependent_MTases_sf"/>
</dbReference>
<sequence length="145" mass="17346">LIVHNIISNNIYDLDADSLNVIRNSFSMVKFFYTNCIFDIRCTSNLFNLENPKIIHEKMKYYQDTYQLSNDHFEIPVFYYHNGLKYLPRNIIKQLEKKDFIDGGAYNGDSALIFEKHYNPKKIYSFNYNIILRIVINKNNNKERV</sequence>
<dbReference type="EMBL" id="BART01037880">
    <property type="protein sequence ID" value="GAH11962.1"/>
    <property type="molecule type" value="Genomic_DNA"/>
</dbReference>
<accession>X1CVY3</accession>
<evidence type="ECO:0000313" key="1">
    <source>
        <dbReference type="EMBL" id="GAH11962.1"/>
    </source>
</evidence>
<proteinExistence type="predicted"/>
<reference evidence="1" key="1">
    <citation type="journal article" date="2014" name="Front. Microbiol.">
        <title>High frequency of phylogenetically diverse reductive dehalogenase-homologous genes in deep subseafloor sedimentary metagenomes.</title>
        <authorList>
            <person name="Kawai M."/>
            <person name="Futagami T."/>
            <person name="Toyoda A."/>
            <person name="Takaki Y."/>
            <person name="Nishi S."/>
            <person name="Hori S."/>
            <person name="Arai W."/>
            <person name="Tsubouchi T."/>
            <person name="Morono Y."/>
            <person name="Uchiyama I."/>
            <person name="Ito T."/>
            <person name="Fujiyama A."/>
            <person name="Inagaki F."/>
            <person name="Takami H."/>
        </authorList>
    </citation>
    <scope>NUCLEOTIDE SEQUENCE</scope>
    <source>
        <strain evidence="1">Expedition CK06-06</strain>
    </source>
</reference>
<name>X1CVY3_9ZZZZ</name>
<feature type="non-terminal residue" evidence="1">
    <location>
        <position position="1"/>
    </location>
</feature>
<feature type="non-terminal residue" evidence="1">
    <location>
        <position position="145"/>
    </location>
</feature>
<protein>
    <submittedName>
        <fullName evidence="1">Uncharacterized protein</fullName>
    </submittedName>
</protein>
<organism evidence="1">
    <name type="scientific">marine sediment metagenome</name>
    <dbReference type="NCBI Taxonomy" id="412755"/>
    <lineage>
        <taxon>unclassified sequences</taxon>
        <taxon>metagenomes</taxon>
        <taxon>ecological metagenomes</taxon>
    </lineage>
</organism>
<gene>
    <name evidence="1" type="ORF">S01H4_63144</name>
</gene>
<comment type="caution">
    <text evidence="1">The sequence shown here is derived from an EMBL/GenBank/DDBJ whole genome shotgun (WGS) entry which is preliminary data.</text>
</comment>
<dbReference type="SUPFAM" id="SSF53335">
    <property type="entry name" value="S-adenosyl-L-methionine-dependent methyltransferases"/>
    <property type="match status" value="1"/>
</dbReference>
<dbReference type="AlphaFoldDB" id="X1CVY3"/>